<dbReference type="OrthoDB" id="67540at2759"/>
<evidence type="ECO:0000256" key="1">
    <source>
        <dbReference type="ARBA" id="ARBA00004370"/>
    </source>
</evidence>
<evidence type="ECO:0000259" key="5">
    <source>
        <dbReference type="PROSITE" id="PS50018"/>
    </source>
</evidence>
<dbReference type="STRING" id="35570.A0A1I8PS17"/>
<feature type="compositionally biased region" description="Low complexity" evidence="4">
    <location>
        <begin position="1050"/>
        <end position="1061"/>
    </location>
</feature>
<dbReference type="VEuPathDB" id="VectorBase:SCAU010548"/>
<dbReference type="PANTHER" id="PTHR22746">
    <property type="entry name" value="RAB6A-GEF COMPLEX PARTNER PROTEIN 1"/>
    <property type="match status" value="1"/>
</dbReference>
<accession>A0A1I8PS17</accession>
<dbReference type="InterPro" id="IPR009771">
    <property type="entry name" value="RIC1_C"/>
</dbReference>
<evidence type="ECO:0000256" key="2">
    <source>
        <dbReference type="ARBA" id="ARBA00023136"/>
    </source>
</evidence>
<organism evidence="6 7">
    <name type="scientific">Stomoxys calcitrans</name>
    <name type="common">Stable fly</name>
    <name type="synonym">Conops calcitrans</name>
    <dbReference type="NCBI Taxonomy" id="35570"/>
    <lineage>
        <taxon>Eukaryota</taxon>
        <taxon>Metazoa</taxon>
        <taxon>Ecdysozoa</taxon>
        <taxon>Arthropoda</taxon>
        <taxon>Hexapoda</taxon>
        <taxon>Insecta</taxon>
        <taxon>Pterygota</taxon>
        <taxon>Neoptera</taxon>
        <taxon>Endopterygota</taxon>
        <taxon>Diptera</taxon>
        <taxon>Brachycera</taxon>
        <taxon>Muscomorpha</taxon>
        <taxon>Muscoidea</taxon>
        <taxon>Muscidae</taxon>
        <taxon>Stomoxys</taxon>
    </lineage>
</organism>
<dbReference type="Gene3D" id="2.130.10.10">
    <property type="entry name" value="YVTN repeat-like/Quinoprotein amine dehydrogenase"/>
    <property type="match status" value="1"/>
</dbReference>
<gene>
    <name evidence="6" type="primary">106094591</name>
</gene>
<protein>
    <recommendedName>
        <fullName evidence="3">Protein RIC1 homolog</fullName>
    </recommendedName>
</protein>
<feature type="compositionally biased region" description="Polar residues" evidence="4">
    <location>
        <begin position="1476"/>
        <end position="1486"/>
    </location>
</feature>
<evidence type="ECO:0000256" key="4">
    <source>
        <dbReference type="SAM" id="MobiDB-lite"/>
    </source>
</evidence>
<dbReference type="GO" id="GO:0000139">
    <property type="term" value="C:Golgi membrane"/>
    <property type="evidence" value="ECO:0007669"/>
    <property type="project" value="TreeGrafter"/>
</dbReference>
<dbReference type="Pfam" id="PF07064">
    <property type="entry name" value="RIC1"/>
    <property type="match status" value="1"/>
</dbReference>
<feature type="region of interest" description="Disordered" evidence="4">
    <location>
        <begin position="1476"/>
        <end position="1497"/>
    </location>
</feature>
<dbReference type="GO" id="GO:0005829">
    <property type="term" value="C:cytosol"/>
    <property type="evidence" value="ECO:0007669"/>
    <property type="project" value="TreeGrafter"/>
</dbReference>
<dbReference type="InterPro" id="IPR036322">
    <property type="entry name" value="WD40_repeat_dom_sf"/>
</dbReference>
<dbReference type="GO" id="GO:0042147">
    <property type="term" value="P:retrograde transport, endosome to Golgi"/>
    <property type="evidence" value="ECO:0007669"/>
    <property type="project" value="TreeGrafter"/>
</dbReference>
<proteinExistence type="predicted"/>
<comment type="subcellular location">
    <subcellularLocation>
        <location evidence="1">Membrane</location>
    </subcellularLocation>
</comment>
<dbReference type="EnsemblMetazoa" id="SCAU010548-RA">
    <property type="protein sequence ID" value="SCAU010548-PA"/>
    <property type="gene ID" value="SCAU010548"/>
</dbReference>
<dbReference type="InterPro" id="IPR015943">
    <property type="entry name" value="WD40/YVTN_repeat-like_dom_sf"/>
</dbReference>
<dbReference type="Pfam" id="PF25440">
    <property type="entry name" value="Beta-prop_RIC1_2nd"/>
    <property type="match status" value="1"/>
</dbReference>
<dbReference type="GO" id="GO:0006886">
    <property type="term" value="P:intracellular protein transport"/>
    <property type="evidence" value="ECO:0007669"/>
    <property type="project" value="InterPro"/>
</dbReference>
<dbReference type="Proteomes" id="UP000095300">
    <property type="component" value="Unassembled WGS sequence"/>
</dbReference>
<dbReference type="InterPro" id="IPR040096">
    <property type="entry name" value="Ric1"/>
</dbReference>
<feature type="domain" description="Ras-GAP" evidence="5">
    <location>
        <begin position="778"/>
        <end position="982"/>
    </location>
</feature>
<sequence length="1497" mass="167824">MYFPIGWPTAINLALPGDSTNIKHICFDAVKILLAAVGRDFLSIWYANPLVPIVYYRRSVESVVSYGDNKFVVWKPDSRQLIVLTTGGVLILYQVDFDGSGNGIFLQMDSPQYSLKRDSAELFIKENIPKLNLKEVCIVELSSTVTTVCCISLTELLVATERCELMRLQWSDLESDEFRSTTTISSAINLRLIQFYVNQQCNLKTIPPVNPNSYVAALEYSPFIGGCAAVFSDNRAAFLIANHLRFESANMHGFWIPEIEDATVCGVNHKFRLLAYGRSNSDVTVYGIEDATGGLEFSHRLSLNSTVMPGTLGAVNELKWSPDGCVLAVSWENGGIALWSTFGALLMSSFSWDFGIHVDLVHDNPLCVTKVEWSTEGYQLFLTCKQKKTDEKSSDETFSNVFQLSFVKSALTMNPCMTAHPHILLQGDDTLYLNQGDNLEKIYFGGKFVFPNNKTETTSPQSSDINEADDCLEIKNNVDISSILAESKYWTVLQLPQTYVATNWPIRYSAIDSDGIHVAVAGRTGLAHYSMPTKKWKLFGNESQEKDFVVSGGLLWWKGFIVCGCYSLLDRTDEIRCYPEECKLDNQFGNRIQVRAPVISLNIFRDQLIALTADGIVTLFAMRKCDAYTLKADCVYEVDVKSICIHPACIVSLTVTNLRNDLTTKVLVSPENGDAETIIVNVCGRILMIQRDNTNAVVNSLMASCLASCVECFWLSNSTQVGSPMRDCLWLFSGIHGMRVWLPILPPSTEQRRDSSHRLHTFMSKRIMLSFPLKLYPLVILFDNVIVLGVENETILYTNEPNSHFSLPFSQLERKSQVYLHKILRQLIKRNLGYSAWEIAQSCRRLPYFPHSLELLLHEVLEEEATSKDPIPDALLPSILDFIREFPVYLQTIVQCARKTEIALWPYLFSMAGKPKDLFQQCLVSEELVTAASYLIILQNLEPSVISKQYATLLLEIALQHRNWELAKDLMRFLKAIDPNEIDSPRSSMVVNLKIAPPTQSQSQVNQNPDAFNLVLGPIGRERSFSTTVLASNTTKDKKENKPSTGATISSNDNVGSGNSGPLVVVRRKSERSNSAKCEKRETFCIEAILQKHARKLLQNCKLIDLGYMSAFLDFHLVTWLSQEAEKTARLDDYVAAITALHEELQLPTPVSLPSPSEDFDQDYNQLQKRFLLDTKFTLAHTSSQTSESGYFSLAHMETPTSTNNGNSIVHNNIPSIKENEELQYSSLPNSVATQNHIQHMGGEFNKSSSDSLDYTLYKRVLSVADEMSSTSLALGLTCGEIHQKILPEKLAIKIRYLLQLFIEANCIDFAFVLSILLQDASSVGRIINVLTRTESVATCCRIQNLLKRIALWSFDMECVYRSFMISLQPHIYLLDQFIQSSSTPLSPKSTSTTIVQGNLNNNRSSENSDHNETSKTVDCLVDSLQNNKISQIHNDNAGCNWPYDDNRNNKLSRQLSTDSTLNASTLRAAQVNEYKTNNSPSQASAKRNESSGCVVM</sequence>
<dbReference type="GO" id="GO:0034066">
    <property type="term" value="C:Ric1-Rgp1 guanyl-nucleotide exchange factor complex"/>
    <property type="evidence" value="ECO:0007669"/>
    <property type="project" value="InterPro"/>
</dbReference>
<evidence type="ECO:0000313" key="6">
    <source>
        <dbReference type="EnsemblMetazoa" id="SCAU010548-PA"/>
    </source>
</evidence>
<dbReference type="SUPFAM" id="SSF50978">
    <property type="entry name" value="WD40 repeat-like"/>
    <property type="match status" value="1"/>
</dbReference>
<reference evidence="6" key="1">
    <citation type="submission" date="2020-05" db="UniProtKB">
        <authorList>
            <consortium name="EnsemblMetazoa"/>
        </authorList>
    </citation>
    <scope>IDENTIFICATION</scope>
    <source>
        <strain evidence="6">USDA</strain>
    </source>
</reference>
<evidence type="ECO:0000313" key="7">
    <source>
        <dbReference type="Proteomes" id="UP000095300"/>
    </source>
</evidence>
<name>A0A1I8PS17_STOCA</name>
<evidence type="ECO:0000256" key="3">
    <source>
        <dbReference type="ARBA" id="ARBA00029879"/>
    </source>
</evidence>
<dbReference type="PROSITE" id="PS50018">
    <property type="entry name" value="RAS_GTPASE_ACTIV_2"/>
    <property type="match status" value="1"/>
</dbReference>
<dbReference type="PANTHER" id="PTHR22746:SF10">
    <property type="entry name" value="GUANINE NUCLEOTIDE EXCHANGE FACTOR SUBUNIT RIC1"/>
    <property type="match status" value="1"/>
</dbReference>
<dbReference type="KEGG" id="scac:106094591"/>
<feature type="region of interest" description="Disordered" evidence="4">
    <location>
        <begin position="1033"/>
        <end position="1062"/>
    </location>
</feature>
<keyword evidence="7" id="KW-1185">Reference proteome</keyword>
<dbReference type="InterPro" id="IPR001936">
    <property type="entry name" value="RasGAP_dom"/>
</dbReference>
<keyword evidence="2" id="KW-0472">Membrane</keyword>